<dbReference type="AlphaFoldDB" id="A0A497XXI3"/>
<proteinExistence type="predicted"/>
<reference evidence="1 2" key="1">
    <citation type="submission" date="2018-10" db="EMBL/GenBank/DDBJ databases">
        <title>Genomic Encyclopedia of Archaeal and Bacterial Type Strains, Phase II (KMG-II): from individual species to whole genera.</title>
        <authorList>
            <person name="Goeker M."/>
        </authorList>
    </citation>
    <scope>NUCLEOTIDE SEQUENCE [LARGE SCALE GENOMIC DNA]</scope>
    <source>
        <strain evidence="1 2">DSM 19624</strain>
    </source>
</reference>
<dbReference type="Proteomes" id="UP000273898">
    <property type="component" value="Unassembled WGS sequence"/>
</dbReference>
<gene>
    <name evidence="1" type="ORF">BCL90_3834</name>
</gene>
<evidence type="ECO:0000313" key="2">
    <source>
        <dbReference type="Proteomes" id="UP000273898"/>
    </source>
</evidence>
<comment type="caution">
    <text evidence="1">The sequence shown here is derived from an EMBL/GenBank/DDBJ whole genome shotgun (WGS) entry which is preliminary data.</text>
</comment>
<organism evidence="1 2">
    <name type="scientific">Pedobacter alluvionis</name>
    <dbReference type="NCBI Taxonomy" id="475253"/>
    <lineage>
        <taxon>Bacteria</taxon>
        <taxon>Pseudomonadati</taxon>
        <taxon>Bacteroidota</taxon>
        <taxon>Sphingobacteriia</taxon>
        <taxon>Sphingobacteriales</taxon>
        <taxon>Sphingobacteriaceae</taxon>
        <taxon>Pedobacter</taxon>
    </lineage>
</organism>
<accession>A0A497XXI3</accession>
<name>A0A497XXI3_9SPHI</name>
<sequence length="62" mass="6832">MSMKIMGRLGVIFPDLPKSKGHNVLVICSPVIFGESTYAQSTDRIGTGGYRPEKSSLEYRVI</sequence>
<evidence type="ECO:0000313" key="1">
    <source>
        <dbReference type="EMBL" id="RLJ73672.1"/>
    </source>
</evidence>
<dbReference type="EMBL" id="RCCK01000013">
    <property type="protein sequence ID" value="RLJ73672.1"/>
    <property type="molecule type" value="Genomic_DNA"/>
</dbReference>
<protein>
    <submittedName>
        <fullName evidence="1">Uncharacterized protein</fullName>
    </submittedName>
</protein>